<gene>
    <name evidence="3" type="ORF">PROKKA_00798</name>
</gene>
<accession>A0A109ZYI6</accession>
<organism evidence="3">
    <name type="scientific">Tardiphaga robiniae</name>
    <dbReference type="NCBI Taxonomy" id="943830"/>
    <lineage>
        <taxon>Bacteria</taxon>
        <taxon>Pseudomonadati</taxon>
        <taxon>Pseudomonadota</taxon>
        <taxon>Alphaproteobacteria</taxon>
        <taxon>Hyphomicrobiales</taxon>
        <taxon>Nitrobacteraceae</taxon>
        <taxon>Tardiphaga</taxon>
    </lineage>
</organism>
<name>A0A109ZYI6_9BRAD</name>
<evidence type="ECO:0000256" key="1">
    <source>
        <dbReference type="SAM" id="MobiDB-lite"/>
    </source>
</evidence>
<reference evidence="3" key="1">
    <citation type="submission" date="2015-10" db="EMBL/GenBank/DDBJ databases">
        <title>Evolution marks in rhizobial microsymbionts genomes from the relict species Vavilovia formosa (Stev.) Fed.</title>
        <authorList>
            <person name="Kopat V."/>
        </authorList>
    </citation>
    <scope>NUCLEOTIDE SEQUENCE</scope>
    <source>
        <strain evidence="3">Vaf-07</strain>
    </source>
</reference>
<feature type="region of interest" description="Disordered" evidence="1">
    <location>
        <begin position="383"/>
        <end position="404"/>
    </location>
</feature>
<feature type="region of interest" description="Disordered" evidence="1">
    <location>
        <begin position="248"/>
        <end position="271"/>
    </location>
</feature>
<proteinExistence type="predicted"/>
<dbReference type="AlphaFoldDB" id="A0A109ZYI6"/>
<keyword evidence="2" id="KW-0732">Signal</keyword>
<feature type="chain" id="PRO_5007142489" evidence="2">
    <location>
        <begin position="27"/>
        <end position="722"/>
    </location>
</feature>
<dbReference type="EMBL" id="KT955714">
    <property type="protein sequence ID" value="AMH39609.1"/>
    <property type="molecule type" value="Genomic_DNA"/>
</dbReference>
<dbReference type="PROSITE" id="PS51257">
    <property type="entry name" value="PROKAR_LIPOPROTEIN"/>
    <property type="match status" value="1"/>
</dbReference>
<feature type="signal peptide" evidence="2">
    <location>
        <begin position="1"/>
        <end position="26"/>
    </location>
</feature>
<protein>
    <submittedName>
        <fullName evidence="3">Uncharacterized protein</fullName>
    </submittedName>
</protein>
<evidence type="ECO:0000256" key="2">
    <source>
        <dbReference type="SAM" id="SignalP"/>
    </source>
</evidence>
<sequence length="722" mass="76807">MFSSKRGIQLPTRHCLLALLVSTAIAGGSLACRAEDGLVDVRTLPYIEGAMARPEATKYPNLSASYFGAGTVADTIASTGRLLAADGWIAYTPPFEASNRSRWYKKGAQGVSASFMSDGSRTDRSGVSYSSQRLEVNLPFPDQATDIVYDERRPYLGCTTAETVDATLAFFQKELTALGWSPLSAGAAEARWPDAKVDETSANGVRVYFTRDGNTRQLPVMLSLQRSADNKTSVEIRVAPFALPQDLAAGPESAGLPRPERIKSAGTTGSADSVKREAHALIPAELGPVLAFYRRELGKRGWVEQSKDTVVTTDRASLAFTSPEETATLQIGRKYDLTTVQIDVQVLPSVIAARAKAKKEADDRFIKDALAFGQAAIAEADAKRPAAQTARGPEAPLRAMDGSNTPIPIPYTASNIDFDGADGRLAFTSSSSVSALADFYRSGMKTLGWKSTPSVINNPNMVVLNFSKAKQSISLTAMQMGPKVNVTATGSGLKGAPVAAVASNTTTTDNAKSVEQVLESDGDTDYPTPKQRTLRSLGTSGLPGGAPFRHELSASIPSGLDSVLAFYRRELTQRQWQEDTKNAVIKPDSAMLAFKAPDGPAMLKLERRNDETTVSLVVRHPAEATKAGILPAPGKVRLLFGNMGDAEVSVSVNNKTIKVAPGVGGPQNPNGPTMELPPGAYKVTIKAAGKPAHDSTIKVAANDSWGLMVGPDGRDMLPLQLY</sequence>
<evidence type="ECO:0000313" key="3">
    <source>
        <dbReference type="EMBL" id="AMH39609.1"/>
    </source>
</evidence>